<evidence type="ECO:0000313" key="2">
    <source>
        <dbReference type="EMBL" id="KAK0041950.1"/>
    </source>
</evidence>
<evidence type="ECO:0000256" key="1">
    <source>
        <dbReference type="SAM" id="MobiDB-lite"/>
    </source>
</evidence>
<comment type="caution">
    <text evidence="2">The sequence shown here is derived from an EMBL/GenBank/DDBJ whole genome shotgun (WGS) entry which is preliminary data.</text>
</comment>
<dbReference type="EMBL" id="JASAOG010000256">
    <property type="protein sequence ID" value="KAK0041950.1"/>
    <property type="molecule type" value="Genomic_DNA"/>
</dbReference>
<accession>A0AAD8AT56</accession>
<feature type="region of interest" description="Disordered" evidence="1">
    <location>
        <begin position="18"/>
        <end position="37"/>
    </location>
</feature>
<organism evidence="2 3">
    <name type="scientific">Biomphalaria pfeifferi</name>
    <name type="common">Bloodfluke planorb</name>
    <name type="synonym">Freshwater snail</name>
    <dbReference type="NCBI Taxonomy" id="112525"/>
    <lineage>
        <taxon>Eukaryota</taxon>
        <taxon>Metazoa</taxon>
        <taxon>Spiralia</taxon>
        <taxon>Lophotrochozoa</taxon>
        <taxon>Mollusca</taxon>
        <taxon>Gastropoda</taxon>
        <taxon>Heterobranchia</taxon>
        <taxon>Euthyneura</taxon>
        <taxon>Panpulmonata</taxon>
        <taxon>Hygrophila</taxon>
        <taxon>Lymnaeoidea</taxon>
        <taxon>Planorbidae</taxon>
        <taxon>Biomphalaria</taxon>
    </lineage>
</organism>
<keyword evidence="3" id="KW-1185">Reference proteome</keyword>
<dbReference type="Proteomes" id="UP001233172">
    <property type="component" value="Unassembled WGS sequence"/>
</dbReference>
<name>A0AAD8AT56_BIOPF</name>
<feature type="non-terminal residue" evidence="2">
    <location>
        <position position="61"/>
    </location>
</feature>
<reference evidence="2" key="1">
    <citation type="journal article" date="2023" name="PLoS Negl. Trop. Dis.">
        <title>A genome sequence for Biomphalaria pfeifferi, the major vector snail for the human-infecting parasite Schistosoma mansoni.</title>
        <authorList>
            <person name="Bu L."/>
            <person name="Lu L."/>
            <person name="Laidemitt M.R."/>
            <person name="Zhang S.M."/>
            <person name="Mutuku M."/>
            <person name="Mkoji G."/>
            <person name="Steinauer M."/>
            <person name="Loker E.S."/>
        </authorList>
    </citation>
    <scope>NUCLEOTIDE SEQUENCE</scope>
    <source>
        <strain evidence="2">KasaAsao</strain>
    </source>
</reference>
<proteinExistence type="predicted"/>
<gene>
    <name evidence="2" type="ORF">Bpfe_028670</name>
</gene>
<reference evidence="2" key="2">
    <citation type="submission" date="2023-04" db="EMBL/GenBank/DDBJ databases">
        <authorList>
            <person name="Bu L."/>
            <person name="Lu L."/>
            <person name="Laidemitt M.R."/>
            <person name="Zhang S.M."/>
            <person name="Mutuku M."/>
            <person name="Mkoji G."/>
            <person name="Steinauer M."/>
            <person name="Loker E.S."/>
        </authorList>
    </citation>
    <scope>NUCLEOTIDE SEQUENCE</scope>
    <source>
        <strain evidence="2">KasaAsao</strain>
        <tissue evidence="2">Whole Snail</tissue>
    </source>
</reference>
<evidence type="ECO:0000313" key="3">
    <source>
        <dbReference type="Proteomes" id="UP001233172"/>
    </source>
</evidence>
<protein>
    <submittedName>
        <fullName evidence="2">Uncharacterized protein</fullName>
    </submittedName>
</protein>
<sequence length="61" mass="6706">KHGAAILRRATLTLIHRISRPKNSTETHSGSKRKSKALVKHNALKRLESLINDNATGVLVP</sequence>
<dbReference type="AlphaFoldDB" id="A0AAD8AT56"/>